<sequence>MVSGARLGPAQASRGTAGGQDGGGEGGGAACVRLTITSPTPAAGSPATASNAGTSVGFK</sequence>
<proteinExistence type="predicted"/>
<gene>
    <name evidence="2" type="ORF">GCM10010104_27530</name>
</gene>
<comment type="caution">
    <text evidence="2">The sequence shown here is derived from an EMBL/GenBank/DDBJ whole genome shotgun (WGS) entry which is preliminary data.</text>
</comment>
<feature type="compositionally biased region" description="Low complexity" evidence="1">
    <location>
        <begin position="37"/>
        <end position="59"/>
    </location>
</feature>
<protein>
    <submittedName>
        <fullName evidence="2">Uncharacterized protein</fullName>
    </submittedName>
</protein>
<accession>A0ABP5QFV8</accession>
<evidence type="ECO:0000313" key="2">
    <source>
        <dbReference type="EMBL" id="GAA2231984.1"/>
    </source>
</evidence>
<reference evidence="3" key="1">
    <citation type="journal article" date="2019" name="Int. J. Syst. Evol. Microbiol.">
        <title>The Global Catalogue of Microorganisms (GCM) 10K type strain sequencing project: providing services to taxonomists for standard genome sequencing and annotation.</title>
        <authorList>
            <consortium name="The Broad Institute Genomics Platform"/>
            <consortium name="The Broad Institute Genome Sequencing Center for Infectious Disease"/>
            <person name="Wu L."/>
            <person name="Ma J."/>
        </authorList>
    </citation>
    <scope>NUCLEOTIDE SEQUENCE [LARGE SCALE GENOMIC DNA]</scope>
    <source>
        <strain evidence="3">JCM 3053</strain>
    </source>
</reference>
<dbReference type="EMBL" id="BAAART010000055">
    <property type="protein sequence ID" value="GAA2231984.1"/>
    <property type="molecule type" value="Genomic_DNA"/>
</dbReference>
<evidence type="ECO:0000313" key="3">
    <source>
        <dbReference type="Proteomes" id="UP001501474"/>
    </source>
</evidence>
<feature type="compositionally biased region" description="Gly residues" evidence="1">
    <location>
        <begin position="16"/>
        <end position="29"/>
    </location>
</feature>
<evidence type="ECO:0000256" key="1">
    <source>
        <dbReference type="SAM" id="MobiDB-lite"/>
    </source>
</evidence>
<feature type="region of interest" description="Disordered" evidence="1">
    <location>
        <begin position="1"/>
        <end position="59"/>
    </location>
</feature>
<name>A0ABP5QFV8_9ACTN</name>
<organism evidence="2 3">
    <name type="scientific">Streptomyces indiaensis</name>
    <dbReference type="NCBI Taxonomy" id="284033"/>
    <lineage>
        <taxon>Bacteria</taxon>
        <taxon>Bacillati</taxon>
        <taxon>Actinomycetota</taxon>
        <taxon>Actinomycetes</taxon>
        <taxon>Kitasatosporales</taxon>
        <taxon>Streptomycetaceae</taxon>
        <taxon>Streptomyces</taxon>
    </lineage>
</organism>
<keyword evidence="3" id="KW-1185">Reference proteome</keyword>
<dbReference type="Proteomes" id="UP001501474">
    <property type="component" value="Unassembled WGS sequence"/>
</dbReference>